<dbReference type="EMBL" id="HBGK01027424">
    <property type="protein sequence ID" value="CAD9285432.1"/>
    <property type="molecule type" value="Transcribed_RNA"/>
</dbReference>
<feature type="region of interest" description="Disordered" evidence="1">
    <location>
        <begin position="1"/>
        <end position="50"/>
    </location>
</feature>
<name>A0A7S1Y9M0_9STRA</name>
<evidence type="ECO:0000256" key="1">
    <source>
        <dbReference type="SAM" id="MobiDB-lite"/>
    </source>
</evidence>
<dbReference type="AlphaFoldDB" id="A0A7S1Y9M0"/>
<sequence length="265" mass="30025">MTQRFVESLNYLPGAGEQEEDEKKDGDGDVNMKDAPTKDNDDRNINDRKRTPGMATSLLVKVVQKVMALMSNSNGSPMPYSILRLALLGGDFVRDDADALTAIGSCCVLVRGNFCLHSQFAGLPPKFVKLRTFVLWKLQTEGYVERERLVQIQRCEADDDDEQQQQQDDPTDDLVSSGWLDVMLGQVAKRSKAKSCWLLKLGDNHQFCLAFPEHVALHKQYWDRQANKLKDYNEWYMANETDEEEEDGDEIAGDEEVVVAKEEVV</sequence>
<evidence type="ECO:0000313" key="2">
    <source>
        <dbReference type="EMBL" id="CAD9285432.1"/>
    </source>
</evidence>
<organism evidence="2">
    <name type="scientific">Grammatophora oceanica</name>
    <dbReference type="NCBI Taxonomy" id="210454"/>
    <lineage>
        <taxon>Eukaryota</taxon>
        <taxon>Sar</taxon>
        <taxon>Stramenopiles</taxon>
        <taxon>Ochrophyta</taxon>
        <taxon>Bacillariophyta</taxon>
        <taxon>Fragilariophyceae</taxon>
        <taxon>Fragilariophycidae</taxon>
        <taxon>Rhabdonematales</taxon>
        <taxon>Grammatophoraceae</taxon>
        <taxon>Grammatophora</taxon>
    </lineage>
</organism>
<protein>
    <submittedName>
        <fullName evidence="2">Uncharacterized protein</fullName>
    </submittedName>
</protein>
<reference evidence="2" key="1">
    <citation type="submission" date="2021-01" db="EMBL/GenBank/DDBJ databases">
        <authorList>
            <person name="Corre E."/>
            <person name="Pelletier E."/>
            <person name="Niang G."/>
            <person name="Scheremetjew M."/>
            <person name="Finn R."/>
            <person name="Kale V."/>
            <person name="Holt S."/>
            <person name="Cochrane G."/>
            <person name="Meng A."/>
            <person name="Brown T."/>
            <person name="Cohen L."/>
        </authorList>
    </citation>
    <scope>NUCLEOTIDE SEQUENCE</scope>
    <source>
        <strain evidence="2">CCMP 410</strain>
    </source>
</reference>
<accession>A0A7S1Y9M0</accession>
<gene>
    <name evidence="2" type="ORF">GOCE00092_LOCUS14188</name>
</gene>
<proteinExistence type="predicted"/>
<feature type="compositionally biased region" description="Basic and acidic residues" evidence="1">
    <location>
        <begin position="21"/>
        <end position="50"/>
    </location>
</feature>